<name>A0AAE6ZH07_9BACT</name>
<dbReference type="Proteomes" id="UP000502421">
    <property type="component" value="Chromosome"/>
</dbReference>
<gene>
    <name evidence="2" type="ORF">HF324_16795</name>
    <name evidence="1" type="ORF">HF329_17210</name>
</gene>
<dbReference type="RefSeq" id="WP_168805657.1">
    <property type="nucleotide sequence ID" value="NZ_CP051204.2"/>
</dbReference>
<organism evidence="1 3">
    <name type="scientific">Chitinophaga oryzae</name>
    <dbReference type="NCBI Taxonomy" id="2725414"/>
    <lineage>
        <taxon>Bacteria</taxon>
        <taxon>Pseudomonadati</taxon>
        <taxon>Bacteroidota</taxon>
        <taxon>Chitinophagia</taxon>
        <taxon>Chitinophagales</taxon>
        <taxon>Chitinophagaceae</taxon>
        <taxon>Chitinophaga</taxon>
    </lineage>
</organism>
<evidence type="ECO:0000313" key="1">
    <source>
        <dbReference type="EMBL" id="QJB32960.1"/>
    </source>
</evidence>
<dbReference type="EMBL" id="CP051205">
    <property type="protein sequence ID" value="QJB32960.1"/>
    <property type="molecule type" value="Genomic_DNA"/>
</dbReference>
<dbReference type="Proteomes" id="UP000503144">
    <property type="component" value="Chromosome"/>
</dbReference>
<dbReference type="KEGG" id="coy:HF329_17210"/>
<evidence type="ECO:0000313" key="3">
    <source>
        <dbReference type="Proteomes" id="UP000502421"/>
    </source>
</evidence>
<evidence type="ECO:0000313" key="2">
    <source>
        <dbReference type="EMBL" id="QJB39424.1"/>
    </source>
</evidence>
<accession>A0AAE6ZH07</accession>
<reference evidence="3" key="1">
    <citation type="submission" date="2020-04" db="EMBL/GenBank/DDBJ databases">
        <authorList>
            <person name="Kittiwongwattana C."/>
        </authorList>
    </citation>
    <scope>NUCLEOTIDE SEQUENCE [LARGE SCALE GENOMIC DNA]</scope>
    <source>
        <strain evidence="2">1303</strain>
        <strain evidence="3">1310</strain>
    </source>
</reference>
<sequence length="90" mass="11018">MEKRPYKYFGTMAEHFQQIEEMFEKERRRIATFTKEEAAQYLKDAGVYHLLVGPERRTPWRKKSTRRKQKEAAQLKRLRRKVFIGTWNIV</sequence>
<protein>
    <submittedName>
        <fullName evidence="1">Uncharacterized protein</fullName>
    </submittedName>
</protein>
<proteinExistence type="predicted"/>
<reference evidence="1" key="2">
    <citation type="submission" date="2020-09" db="EMBL/GenBank/DDBJ databases">
        <authorList>
            <person name="Kittiwongwattana C."/>
        </authorList>
    </citation>
    <scope>NUCLEOTIDE SEQUENCE</scope>
    <source>
        <strain evidence="1">1310</strain>
    </source>
</reference>
<dbReference type="AlphaFoldDB" id="A0AAE6ZH07"/>
<keyword evidence="4" id="KW-1185">Reference proteome</keyword>
<dbReference type="EMBL" id="CP051204">
    <property type="protein sequence ID" value="QJB39424.1"/>
    <property type="molecule type" value="Genomic_DNA"/>
</dbReference>
<evidence type="ECO:0000313" key="4">
    <source>
        <dbReference type="Proteomes" id="UP000503144"/>
    </source>
</evidence>